<sequence>MNTFILIVTGIIGAVLTYYISENKKQGAVRASALFSLIIGLFFYSFPELLNPYLTKHMPIVFVGTSFIGMVSSKTVSNQKTIAIAGVLFTIIYTNKNHVFEGYGGALGTMAFIALLASMGFVVLVSKTKEIKKQASTFIKKALNKN</sequence>
<keyword evidence="1" id="KW-0472">Membrane</keyword>
<gene>
    <name evidence="2" type="ORF">P7122_13570</name>
</gene>
<feature type="transmembrane region" description="Helical" evidence="1">
    <location>
        <begin position="6"/>
        <end position="21"/>
    </location>
</feature>
<keyword evidence="1" id="KW-0812">Transmembrane</keyword>
<reference evidence="2 3" key="1">
    <citation type="submission" date="2023-03" db="EMBL/GenBank/DDBJ databases">
        <title>Strain YYF002 represents a novel species in the genus Winogradskyella isolated from seawater.</title>
        <authorList>
            <person name="Fu Z.-Y."/>
        </authorList>
    </citation>
    <scope>NUCLEOTIDE SEQUENCE [LARGE SCALE GENOMIC DNA]</scope>
    <source>
        <strain evidence="2 3">YYF002</strain>
    </source>
</reference>
<name>A0ABT6G506_9FLAO</name>
<organism evidence="2 3">
    <name type="scientific">Winogradskyella marincola</name>
    <dbReference type="NCBI Taxonomy" id="3037795"/>
    <lineage>
        <taxon>Bacteria</taxon>
        <taxon>Pseudomonadati</taxon>
        <taxon>Bacteroidota</taxon>
        <taxon>Flavobacteriia</taxon>
        <taxon>Flavobacteriales</taxon>
        <taxon>Flavobacteriaceae</taxon>
        <taxon>Winogradskyella</taxon>
    </lineage>
</organism>
<dbReference type="SUPFAM" id="SSF103473">
    <property type="entry name" value="MFS general substrate transporter"/>
    <property type="match status" value="1"/>
</dbReference>
<keyword evidence="3" id="KW-1185">Reference proteome</keyword>
<comment type="caution">
    <text evidence="2">The sequence shown here is derived from an EMBL/GenBank/DDBJ whole genome shotgun (WGS) entry which is preliminary data.</text>
</comment>
<accession>A0ABT6G506</accession>
<dbReference type="Proteomes" id="UP001529085">
    <property type="component" value="Unassembled WGS sequence"/>
</dbReference>
<dbReference type="EMBL" id="JARSBN010000008">
    <property type="protein sequence ID" value="MDG4716909.1"/>
    <property type="molecule type" value="Genomic_DNA"/>
</dbReference>
<protein>
    <submittedName>
        <fullName evidence="2">Uncharacterized protein</fullName>
    </submittedName>
</protein>
<dbReference type="RefSeq" id="WP_278006346.1">
    <property type="nucleotide sequence ID" value="NZ_JARSBN010000008.1"/>
</dbReference>
<dbReference type="InterPro" id="IPR036259">
    <property type="entry name" value="MFS_trans_sf"/>
</dbReference>
<feature type="transmembrane region" description="Helical" evidence="1">
    <location>
        <begin position="106"/>
        <end position="125"/>
    </location>
</feature>
<feature type="transmembrane region" description="Helical" evidence="1">
    <location>
        <begin position="28"/>
        <end position="47"/>
    </location>
</feature>
<proteinExistence type="predicted"/>
<evidence type="ECO:0000313" key="3">
    <source>
        <dbReference type="Proteomes" id="UP001529085"/>
    </source>
</evidence>
<evidence type="ECO:0000313" key="2">
    <source>
        <dbReference type="EMBL" id="MDG4716909.1"/>
    </source>
</evidence>
<evidence type="ECO:0000256" key="1">
    <source>
        <dbReference type="SAM" id="Phobius"/>
    </source>
</evidence>
<keyword evidence="1" id="KW-1133">Transmembrane helix</keyword>